<keyword evidence="4" id="KW-0808">Transferase</keyword>
<gene>
    <name evidence="12" type="ORF">GCM10011514_02690</name>
</gene>
<protein>
    <recommendedName>
        <fullName evidence="2">histidine kinase</fullName>
        <ecNumber evidence="2">2.7.13.3</ecNumber>
    </recommendedName>
</protein>
<dbReference type="Pfam" id="PF02518">
    <property type="entry name" value="HATPase_c"/>
    <property type="match status" value="1"/>
</dbReference>
<keyword evidence="7" id="KW-0067">ATP-binding</keyword>
<dbReference type="InterPro" id="IPR011712">
    <property type="entry name" value="Sig_transdc_His_kin_sub3_dim/P"/>
</dbReference>
<keyword evidence="10" id="KW-0732">Signal</keyword>
<evidence type="ECO:0000256" key="8">
    <source>
        <dbReference type="ARBA" id="ARBA00023012"/>
    </source>
</evidence>
<keyword evidence="3" id="KW-0597">Phosphoprotein</keyword>
<dbReference type="InterPro" id="IPR050482">
    <property type="entry name" value="Sensor_HK_TwoCompSys"/>
</dbReference>
<comment type="catalytic activity">
    <reaction evidence="1">
        <text>ATP + protein L-histidine = ADP + protein N-phospho-L-histidine.</text>
        <dbReference type="EC" id="2.7.13.3"/>
    </reaction>
</comment>
<keyword evidence="8" id="KW-0902">Two-component regulatory system</keyword>
<dbReference type="EC" id="2.7.13.3" evidence="2"/>
<dbReference type="RefSeq" id="WP_188763867.1">
    <property type="nucleotide sequence ID" value="NZ_BMKK01000001.1"/>
</dbReference>
<evidence type="ECO:0000256" key="10">
    <source>
        <dbReference type="SAM" id="SignalP"/>
    </source>
</evidence>
<reference evidence="12" key="2">
    <citation type="submission" date="2020-09" db="EMBL/GenBank/DDBJ databases">
        <authorList>
            <person name="Sun Q."/>
            <person name="Zhou Y."/>
        </authorList>
    </citation>
    <scope>NUCLEOTIDE SEQUENCE</scope>
    <source>
        <strain evidence="12">CGMCC 1.15958</strain>
    </source>
</reference>
<dbReference type="AlphaFoldDB" id="A0A916YEQ2"/>
<evidence type="ECO:0000256" key="9">
    <source>
        <dbReference type="SAM" id="Phobius"/>
    </source>
</evidence>
<keyword evidence="5" id="KW-0547">Nucleotide-binding</keyword>
<sequence length="697" mass="80178">MKKYLYILTLFCLTPYFVQAQVSNLSEIVESKQRLTELAKAKPSFVNDTLELFYLNKICKNYSLLTRVSADTGLYFTQKLYDKALSLKNNVYQLRALFLFSNFYIKKSLYTKALEANLSTLRKCEEGNTVCDDIWKINLRFGQIYYNIKEYEKTIEFLRKAIDYLAAKPNLSTDLQLQIAEAYRISGISAQLLGQKRVAKSMFLNVLKYCELSKNDVQIAFAQSVMGDYYLDVEQNADEAQKYLDEADKLFSNKGYWQGKASLYSSYVSLFKLKKDPTNAEKYAKLTLSNANESKNNAVKLQALIDLSDIGLMQNNPQKALMFYKEAIALRDSIQKNQKLNELVEIQKRYDLEKMQIRYENEKLIQQKTTDFLQKQYEITKLKSEKLAQDFALEAISRKLEKEHALATEQALKIETDKQKNEQERLSKQIKVNDLSNKLKLENQQQKSLLIIVGLISLLGISAIIYSFILRKKNKELLAKNHEIQEALLKGQTIERKRVASELHDNVGSLLSAVRVSLLTLNSEKLPNHDQKVYAQIQEMVENACREVRLISHNLLPEELEKYGLEVALEKMVERLNFSTPIEFTLNTKGLKENYLDRKAAFHLYSICLELINNILKHSEATDAAMTFRKKDESLELFVRDNGKGLQNYMKGKGLTSVEERVEAMNGILNIESEIGEGTRTHISVPITQPVYASSQI</sequence>
<dbReference type="PANTHER" id="PTHR24421:SF10">
    <property type="entry name" value="NITRATE_NITRITE SENSOR PROTEIN NARQ"/>
    <property type="match status" value="1"/>
</dbReference>
<evidence type="ECO:0000256" key="2">
    <source>
        <dbReference type="ARBA" id="ARBA00012438"/>
    </source>
</evidence>
<dbReference type="InterPro" id="IPR011990">
    <property type="entry name" value="TPR-like_helical_dom_sf"/>
</dbReference>
<dbReference type="Gene3D" id="1.20.5.1930">
    <property type="match status" value="1"/>
</dbReference>
<dbReference type="GO" id="GO:0016020">
    <property type="term" value="C:membrane"/>
    <property type="evidence" value="ECO:0007669"/>
    <property type="project" value="InterPro"/>
</dbReference>
<comment type="caution">
    <text evidence="12">The sequence shown here is derived from an EMBL/GenBank/DDBJ whole genome shotgun (WGS) entry which is preliminary data.</text>
</comment>
<dbReference type="Gene3D" id="3.30.565.10">
    <property type="entry name" value="Histidine kinase-like ATPase, C-terminal domain"/>
    <property type="match status" value="1"/>
</dbReference>
<dbReference type="InterPro" id="IPR003594">
    <property type="entry name" value="HATPase_dom"/>
</dbReference>
<organism evidence="12 13">
    <name type="scientific">Emticicia aquatilis</name>
    <dbReference type="NCBI Taxonomy" id="1537369"/>
    <lineage>
        <taxon>Bacteria</taxon>
        <taxon>Pseudomonadati</taxon>
        <taxon>Bacteroidota</taxon>
        <taxon>Cytophagia</taxon>
        <taxon>Cytophagales</taxon>
        <taxon>Leadbetterellaceae</taxon>
        <taxon>Emticicia</taxon>
    </lineage>
</organism>
<feature type="domain" description="Histidine kinase" evidence="11">
    <location>
        <begin position="498"/>
        <end position="689"/>
    </location>
</feature>
<dbReference type="PROSITE" id="PS50109">
    <property type="entry name" value="HIS_KIN"/>
    <property type="match status" value="1"/>
</dbReference>
<feature type="chain" id="PRO_5036995831" description="histidine kinase" evidence="10">
    <location>
        <begin position="21"/>
        <end position="697"/>
    </location>
</feature>
<dbReference type="InterPro" id="IPR005467">
    <property type="entry name" value="His_kinase_dom"/>
</dbReference>
<evidence type="ECO:0000256" key="6">
    <source>
        <dbReference type="ARBA" id="ARBA00022777"/>
    </source>
</evidence>
<keyword evidence="9" id="KW-0472">Membrane</keyword>
<dbReference type="GO" id="GO:0005524">
    <property type="term" value="F:ATP binding"/>
    <property type="evidence" value="ECO:0007669"/>
    <property type="project" value="UniProtKB-KW"/>
</dbReference>
<dbReference type="Pfam" id="PF07730">
    <property type="entry name" value="HisKA_3"/>
    <property type="match status" value="1"/>
</dbReference>
<proteinExistence type="predicted"/>
<name>A0A916YEQ2_9BACT</name>
<dbReference type="PANTHER" id="PTHR24421">
    <property type="entry name" value="NITRATE/NITRITE SENSOR PROTEIN NARX-RELATED"/>
    <property type="match status" value="1"/>
</dbReference>
<accession>A0A916YEQ2</accession>
<evidence type="ECO:0000256" key="1">
    <source>
        <dbReference type="ARBA" id="ARBA00000085"/>
    </source>
</evidence>
<dbReference type="SUPFAM" id="SSF48452">
    <property type="entry name" value="TPR-like"/>
    <property type="match status" value="2"/>
</dbReference>
<keyword evidence="9" id="KW-1133">Transmembrane helix</keyword>
<reference evidence="12" key="1">
    <citation type="journal article" date="2014" name="Int. J. Syst. Evol. Microbiol.">
        <title>Complete genome sequence of Corynebacterium casei LMG S-19264T (=DSM 44701T), isolated from a smear-ripened cheese.</title>
        <authorList>
            <consortium name="US DOE Joint Genome Institute (JGI-PGF)"/>
            <person name="Walter F."/>
            <person name="Albersmeier A."/>
            <person name="Kalinowski J."/>
            <person name="Ruckert C."/>
        </authorList>
    </citation>
    <scope>NUCLEOTIDE SEQUENCE</scope>
    <source>
        <strain evidence="12">CGMCC 1.15958</strain>
    </source>
</reference>
<keyword evidence="9" id="KW-0812">Transmembrane</keyword>
<keyword evidence="13" id="KW-1185">Reference proteome</keyword>
<dbReference type="EMBL" id="BMKK01000001">
    <property type="protein sequence ID" value="GGD42184.1"/>
    <property type="molecule type" value="Genomic_DNA"/>
</dbReference>
<keyword evidence="6" id="KW-0418">Kinase</keyword>
<feature type="signal peptide" evidence="10">
    <location>
        <begin position="1"/>
        <end position="20"/>
    </location>
</feature>
<dbReference type="Gene3D" id="1.25.40.10">
    <property type="entry name" value="Tetratricopeptide repeat domain"/>
    <property type="match status" value="2"/>
</dbReference>
<evidence type="ECO:0000256" key="7">
    <source>
        <dbReference type="ARBA" id="ARBA00022840"/>
    </source>
</evidence>
<evidence type="ECO:0000256" key="4">
    <source>
        <dbReference type="ARBA" id="ARBA00022679"/>
    </source>
</evidence>
<evidence type="ECO:0000256" key="3">
    <source>
        <dbReference type="ARBA" id="ARBA00022553"/>
    </source>
</evidence>
<evidence type="ECO:0000313" key="12">
    <source>
        <dbReference type="EMBL" id="GGD42184.1"/>
    </source>
</evidence>
<evidence type="ECO:0000256" key="5">
    <source>
        <dbReference type="ARBA" id="ARBA00022741"/>
    </source>
</evidence>
<dbReference type="GO" id="GO:0000155">
    <property type="term" value="F:phosphorelay sensor kinase activity"/>
    <property type="evidence" value="ECO:0007669"/>
    <property type="project" value="InterPro"/>
</dbReference>
<evidence type="ECO:0000259" key="11">
    <source>
        <dbReference type="PROSITE" id="PS50109"/>
    </source>
</evidence>
<dbReference type="SUPFAM" id="SSF55874">
    <property type="entry name" value="ATPase domain of HSP90 chaperone/DNA topoisomerase II/histidine kinase"/>
    <property type="match status" value="1"/>
</dbReference>
<evidence type="ECO:0000313" key="13">
    <source>
        <dbReference type="Proteomes" id="UP000609064"/>
    </source>
</evidence>
<dbReference type="InterPro" id="IPR036890">
    <property type="entry name" value="HATPase_C_sf"/>
</dbReference>
<dbReference type="Proteomes" id="UP000609064">
    <property type="component" value="Unassembled WGS sequence"/>
</dbReference>
<feature type="transmembrane region" description="Helical" evidence="9">
    <location>
        <begin position="449"/>
        <end position="470"/>
    </location>
</feature>
<dbReference type="CDD" id="cd16917">
    <property type="entry name" value="HATPase_UhpB-NarQ-NarX-like"/>
    <property type="match status" value="1"/>
</dbReference>
<dbReference type="GO" id="GO:0046983">
    <property type="term" value="F:protein dimerization activity"/>
    <property type="evidence" value="ECO:0007669"/>
    <property type="project" value="InterPro"/>
</dbReference>